<dbReference type="InterPro" id="IPR013783">
    <property type="entry name" value="Ig-like_fold"/>
</dbReference>
<feature type="chain" id="PRO_5019782968" description="IPT/TIG domain-containing protein" evidence="1">
    <location>
        <begin position="19"/>
        <end position="383"/>
    </location>
</feature>
<feature type="signal peptide" evidence="1">
    <location>
        <begin position="1"/>
        <end position="18"/>
    </location>
</feature>
<comment type="caution">
    <text evidence="2">The sequence shown here is derived from an EMBL/GenBank/DDBJ whole genome shotgun (WGS) entry which is preliminary data.</text>
</comment>
<evidence type="ECO:0000313" key="3">
    <source>
        <dbReference type="Proteomes" id="UP000269412"/>
    </source>
</evidence>
<dbReference type="Proteomes" id="UP000269412">
    <property type="component" value="Unassembled WGS sequence"/>
</dbReference>
<evidence type="ECO:0000313" key="2">
    <source>
        <dbReference type="EMBL" id="RKR07861.1"/>
    </source>
</evidence>
<dbReference type="RefSeq" id="WP_121069038.1">
    <property type="nucleotide sequence ID" value="NZ_RBIQ01000011.1"/>
</dbReference>
<gene>
    <name evidence="2" type="ORF">CLV91_3046</name>
</gene>
<proteinExistence type="predicted"/>
<evidence type="ECO:0000256" key="1">
    <source>
        <dbReference type="SAM" id="SignalP"/>
    </source>
</evidence>
<sequence length="383" mass="40790">MKKSILISFFLISLFVKAQAPNAGDLVTIHSATLAEINAIVSPHEGSLVYNSEDKNIYQYNATEWKQIQPTGNETIIVADDNILISGSGTAIDPYSISSIPAKFIQNSDGSYTFSNGVDPDINFIGMPLNHPIVSNSNATNGSCSQFSVNETRDIIINGNFFDGSATVTIPGQTVNNVTINNTTRITANVTSGGTGGSFDIQVTTDTGTSTLPNGFNVANGSNTYSLGTMDIAITGAMTYNAGVLNKTSSSGWNAQGYSISHAIAAGEAGNLSFTAVTNDRLRMVGLNSDPATNASYTTLDYAIYLHSNKNVYIYEHGASKGRYSTYLPGDNFEVNVDCTGRVSYLKNGSEFYNSATQATGDLYFDSSFHQTNSGISNISMTF</sequence>
<dbReference type="AlphaFoldDB" id="A0A495DT79"/>
<protein>
    <recommendedName>
        <fullName evidence="4">IPT/TIG domain-containing protein</fullName>
    </recommendedName>
</protein>
<dbReference type="Gene3D" id="2.60.40.10">
    <property type="entry name" value="Immunoglobulins"/>
    <property type="match status" value="1"/>
</dbReference>
<organism evidence="2 3">
    <name type="scientific">Maribacter vaceletii</name>
    <dbReference type="NCBI Taxonomy" id="1206816"/>
    <lineage>
        <taxon>Bacteria</taxon>
        <taxon>Pseudomonadati</taxon>
        <taxon>Bacteroidota</taxon>
        <taxon>Flavobacteriia</taxon>
        <taxon>Flavobacteriales</taxon>
        <taxon>Flavobacteriaceae</taxon>
        <taxon>Maribacter</taxon>
    </lineage>
</organism>
<name>A0A495DT79_9FLAO</name>
<evidence type="ECO:0008006" key="4">
    <source>
        <dbReference type="Google" id="ProtNLM"/>
    </source>
</evidence>
<dbReference type="EMBL" id="RBIQ01000011">
    <property type="protein sequence ID" value="RKR07861.1"/>
    <property type="molecule type" value="Genomic_DNA"/>
</dbReference>
<dbReference type="OrthoDB" id="1396884at2"/>
<keyword evidence="1" id="KW-0732">Signal</keyword>
<reference evidence="2 3" key="1">
    <citation type="submission" date="2018-10" db="EMBL/GenBank/DDBJ databases">
        <title>Genomic Encyclopedia of Archaeal and Bacterial Type Strains, Phase II (KMG-II): from individual species to whole genera.</title>
        <authorList>
            <person name="Goeker M."/>
        </authorList>
    </citation>
    <scope>NUCLEOTIDE SEQUENCE [LARGE SCALE GENOMIC DNA]</scope>
    <source>
        <strain evidence="2 3">DSM 25230</strain>
    </source>
</reference>
<accession>A0A495DT79</accession>
<dbReference type="InterPro" id="IPR014756">
    <property type="entry name" value="Ig_E-set"/>
</dbReference>
<dbReference type="SUPFAM" id="SSF81296">
    <property type="entry name" value="E set domains"/>
    <property type="match status" value="1"/>
</dbReference>
<keyword evidence="3" id="KW-1185">Reference proteome</keyword>